<organism evidence="13 14">
    <name type="scientific">Gryllotalpicola reticulitermitis</name>
    <dbReference type="NCBI Taxonomy" id="1184153"/>
    <lineage>
        <taxon>Bacteria</taxon>
        <taxon>Bacillati</taxon>
        <taxon>Actinomycetota</taxon>
        <taxon>Actinomycetes</taxon>
        <taxon>Micrococcales</taxon>
        <taxon>Microbacteriaceae</taxon>
        <taxon>Gryllotalpicola</taxon>
    </lineage>
</organism>
<dbReference type="Pfam" id="PF13246">
    <property type="entry name" value="Cation_ATPase"/>
    <property type="match status" value="1"/>
</dbReference>
<keyword evidence="3" id="KW-1003">Cell membrane</keyword>
<dbReference type="InterPro" id="IPR023299">
    <property type="entry name" value="ATPase_P-typ_cyto_dom_N"/>
</dbReference>
<dbReference type="SFLD" id="SFLDF00027">
    <property type="entry name" value="p-type_atpase"/>
    <property type="match status" value="1"/>
</dbReference>
<accession>A0ABV8Q435</accession>
<feature type="transmembrane region" description="Helical" evidence="11">
    <location>
        <begin position="811"/>
        <end position="827"/>
    </location>
</feature>
<dbReference type="SUPFAM" id="SSF81665">
    <property type="entry name" value="Calcium ATPase, transmembrane domain M"/>
    <property type="match status" value="1"/>
</dbReference>
<keyword evidence="8 11" id="KW-1133">Transmembrane helix</keyword>
<keyword evidence="9 11" id="KW-0472">Membrane</keyword>
<keyword evidence="6" id="KW-0067">ATP-binding</keyword>
<dbReference type="SFLD" id="SFLDS00003">
    <property type="entry name" value="Haloacid_Dehalogenase"/>
    <property type="match status" value="1"/>
</dbReference>
<comment type="catalytic activity">
    <reaction evidence="10">
        <text>ATP + H2O = ADP + phosphate + H(+)</text>
        <dbReference type="Rhea" id="RHEA:13065"/>
        <dbReference type="ChEBI" id="CHEBI:15377"/>
        <dbReference type="ChEBI" id="CHEBI:15378"/>
        <dbReference type="ChEBI" id="CHEBI:30616"/>
        <dbReference type="ChEBI" id="CHEBI:43474"/>
        <dbReference type="ChEBI" id="CHEBI:456216"/>
    </reaction>
</comment>
<evidence type="ECO:0000256" key="8">
    <source>
        <dbReference type="ARBA" id="ARBA00022989"/>
    </source>
</evidence>
<sequence length="910" mass="96240">MDVDRAIQTIEPWAAPSDAVLAELGASEQGLSAAEAARRLSEYGPNLLTPPRPAPWWKRVLLQFKDVLIYVLLASALLKAIIGEWVDFAVILAVAVINAVIGLVQEGRAEQALNAIRGMLSSQAHLMRDGQWLEADAAQLVPGDVVRVRAGDRVPADLRLLDSANLQVDESALTGEAEPSNKFAAPVAVTAELGDRTSMLFSGTLVAAGTGSGVVVSTGQNTEIGHIQTLVSEVETVETPLARALARFGRLIAWTIIAMTIVMTLIGLFVHDFDLDEIVSAAIGFAVAAIPEGLPALVTITLALGVQQMARRHAITRRLPAVEALGSVTVICSDKTGTLTKNEMTARSVRTAARAYEVEGTGYAPLGQVTLDGAPAPTAEHADLRALAETVAVCNDARVVSESGGDGAPGAGWRLIGAPTEGALKVLGLKGGIDGGDWRRDAEVPFDSETKYMAVLAARAAPQAPGEAFVFLKGAPDRVLPRATTQTNPDGSASPIDLPYWDEQISELGRQGLRVLAAARRRADAAQLELSHDDVATGFEFIGVIGIVDPPRPEAIVAIETSHRAGIAVKMITGDHPDTALSIAREMGIAGAAPRVLTGSELEAMSDEELRSVAGDVDVYARTSPEHKIRIVSALQYEREVVAMTGDGVNDAPALTQADVGVAMGLKGTEATKEAADLVLTDDNFATIERAVEEGRRIYSNIRKSILFLLPTNGAQALVILVAVLAGLALPLEPVQVLWINMATSVTLSLALAGAGAEPGLMDQPPRGKNAPLLDARMSVRIGVVSLLIGAATMFTFYFEDGHGESVAQSQTTAVTTLALCQLAYLFSCRFLDQSSLSLDVLRGNRVIYISAATLIVLQAAFVYLPFMHDWFSSGAIGWHQWGLAALLAIAVFLLAELNKRLTRGIGERS</sequence>
<keyword evidence="14" id="KW-1185">Reference proteome</keyword>
<comment type="subcellular location">
    <subcellularLocation>
        <location evidence="1">Cell membrane</location>
        <topology evidence="1">Multi-pass membrane protein</topology>
    </subcellularLocation>
</comment>
<dbReference type="InterPro" id="IPR036412">
    <property type="entry name" value="HAD-like_sf"/>
</dbReference>
<dbReference type="PANTHER" id="PTHR43294">
    <property type="entry name" value="SODIUM/POTASSIUM-TRANSPORTING ATPASE SUBUNIT ALPHA"/>
    <property type="match status" value="1"/>
</dbReference>
<feature type="transmembrane region" description="Helical" evidence="11">
    <location>
        <begin position="778"/>
        <end position="799"/>
    </location>
</feature>
<dbReference type="InterPro" id="IPR001757">
    <property type="entry name" value="P_typ_ATPase"/>
</dbReference>
<dbReference type="Pfam" id="PF00690">
    <property type="entry name" value="Cation_ATPase_N"/>
    <property type="match status" value="1"/>
</dbReference>
<comment type="similarity">
    <text evidence="2">Belongs to the cation transport ATPase (P-type) (TC 3.A.3) family. Type IIA subfamily.</text>
</comment>
<feature type="transmembrane region" description="Helical" evidence="11">
    <location>
        <begin position="879"/>
        <end position="896"/>
    </location>
</feature>
<dbReference type="Gene3D" id="2.70.150.10">
    <property type="entry name" value="Calcium-transporting ATPase, cytoplasmic transduction domain A"/>
    <property type="match status" value="1"/>
</dbReference>
<dbReference type="SUPFAM" id="SSF81660">
    <property type="entry name" value="Metal cation-transporting ATPase, ATP-binding domain N"/>
    <property type="match status" value="1"/>
</dbReference>
<proteinExistence type="inferred from homology"/>
<evidence type="ECO:0000313" key="14">
    <source>
        <dbReference type="Proteomes" id="UP001595900"/>
    </source>
</evidence>
<feature type="transmembrane region" description="Helical" evidence="11">
    <location>
        <begin position="847"/>
        <end position="867"/>
    </location>
</feature>
<feature type="transmembrane region" description="Helical" evidence="11">
    <location>
        <begin position="67"/>
        <end position="82"/>
    </location>
</feature>
<dbReference type="Pfam" id="PF00122">
    <property type="entry name" value="E1-E2_ATPase"/>
    <property type="match status" value="1"/>
</dbReference>
<dbReference type="InterPro" id="IPR059000">
    <property type="entry name" value="ATPase_P-type_domA"/>
</dbReference>
<dbReference type="InterPro" id="IPR004014">
    <property type="entry name" value="ATPase_P-typ_cation-transptr_N"/>
</dbReference>
<keyword evidence="4 11" id="KW-0812">Transmembrane</keyword>
<dbReference type="SUPFAM" id="SSF81653">
    <property type="entry name" value="Calcium ATPase, transduction domain A"/>
    <property type="match status" value="1"/>
</dbReference>
<dbReference type="InterPro" id="IPR044492">
    <property type="entry name" value="P_typ_ATPase_HD_dom"/>
</dbReference>
<feature type="transmembrane region" description="Helical" evidence="11">
    <location>
        <begin position="251"/>
        <end position="270"/>
    </location>
</feature>
<dbReference type="InterPro" id="IPR023298">
    <property type="entry name" value="ATPase_P-typ_TM_dom_sf"/>
</dbReference>
<evidence type="ECO:0000259" key="12">
    <source>
        <dbReference type="SMART" id="SM00831"/>
    </source>
</evidence>
<dbReference type="Gene3D" id="3.40.50.1000">
    <property type="entry name" value="HAD superfamily/HAD-like"/>
    <property type="match status" value="1"/>
</dbReference>
<dbReference type="InterPro" id="IPR018303">
    <property type="entry name" value="ATPase_P-typ_P_site"/>
</dbReference>
<dbReference type="PRINTS" id="PR00119">
    <property type="entry name" value="CATATPASE"/>
</dbReference>
<feature type="transmembrane region" description="Helical" evidence="11">
    <location>
        <begin position="282"/>
        <end position="306"/>
    </location>
</feature>
<keyword evidence="5" id="KW-0547">Nucleotide-binding</keyword>
<evidence type="ECO:0000256" key="6">
    <source>
        <dbReference type="ARBA" id="ARBA00022840"/>
    </source>
</evidence>
<evidence type="ECO:0000256" key="4">
    <source>
        <dbReference type="ARBA" id="ARBA00022692"/>
    </source>
</evidence>
<dbReference type="RefSeq" id="WP_390226894.1">
    <property type="nucleotide sequence ID" value="NZ_JBHSCN010000002.1"/>
</dbReference>
<dbReference type="InterPro" id="IPR008250">
    <property type="entry name" value="ATPase_P-typ_transduc_dom_A_sf"/>
</dbReference>
<evidence type="ECO:0000256" key="3">
    <source>
        <dbReference type="ARBA" id="ARBA00022475"/>
    </source>
</evidence>
<keyword evidence="7" id="KW-1278">Translocase</keyword>
<evidence type="ECO:0000313" key="13">
    <source>
        <dbReference type="EMBL" id="MFC4242105.1"/>
    </source>
</evidence>
<dbReference type="Gene3D" id="1.20.1110.10">
    <property type="entry name" value="Calcium-transporting ATPase, transmembrane domain"/>
    <property type="match status" value="1"/>
</dbReference>
<dbReference type="PRINTS" id="PR00120">
    <property type="entry name" value="HATPASE"/>
</dbReference>
<evidence type="ECO:0000256" key="10">
    <source>
        <dbReference type="ARBA" id="ARBA00049360"/>
    </source>
</evidence>
<dbReference type="NCBIfam" id="TIGR01494">
    <property type="entry name" value="ATPase_P-type"/>
    <property type="match status" value="3"/>
</dbReference>
<name>A0ABV8Q435_9MICO</name>
<evidence type="ECO:0000256" key="5">
    <source>
        <dbReference type="ARBA" id="ARBA00022741"/>
    </source>
</evidence>
<evidence type="ECO:0000256" key="2">
    <source>
        <dbReference type="ARBA" id="ARBA00005675"/>
    </source>
</evidence>
<feature type="domain" description="Cation-transporting P-type ATPase N-terminal" evidence="12">
    <location>
        <begin position="11"/>
        <end position="84"/>
    </location>
</feature>
<dbReference type="Pfam" id="PF08282">
    <property type="entry name" value="Hydrolase_3"/>
    <property type="match status" value="1"/>
</dbReference>
<dbReference type="SMART" id="SM00831">
    <property type="entry name" value="Cation_ATPase_N"/>
    <property type="match status" value="1"/>
</dbReference>
<evidence type="ECO:0000256" key="9">
    <source>
        <dbReference type="ARBA" id="ARBA00023136"/>
    </source>
</evidence>
<dbReference type="EMBL" id="JBHSCN010000002">
    <property type="protein sequence ID" value="MFC4242105.1"/>
    <property type="molecule type" value="Genomic_DNA"/>
</dbReference>
<dbReference type="PROSITE" id="PS00154">
    <property type="entry name" value="ATPASE_E1_E2"/>
    <property type="match status" value="1"/>
</dbReference>
<dbReference type="Proteomes" id="UP001595900">
    <property type="component" value="Unassembled WGS sequence"/>
</dbReference>
<dbReference type="InterPro" id="IPR006068">
    <property type="entry name" value="ATPase_P-typ_cation-transptr_C"/>
</dbReference>
<evidence type="ECO:0000256" key="7">
    <source>
        <dbReference type="ARBA" id="ARBA00022967"/>
    </source>
</evidence>
<comment type="caution">
    <text evidence="13">The sequence shown here is derived from an EMBL/GenBank/DDBJ whole genome shotgun (WGS) entry which is preliminary data.</text>
</comment>
<evidence type="ECO:0000256" key="1">
    <source>
        <dbReference type="ARBA" id="ARBA00004651"/>
    </source>
</evidence>
<dbReference type="InterPro" id="IPR023214">
    <property type="entry name" value="HAD_sf"/>
</dbReference>
<dbReference type="SUPFAM" id="SSF56784">
    <property type="entry name" value="HAD-like"/>
    <property type="match status" value="1"/>
</dbReference>
<dbReference type="InterPro" id="IPR050510">
    <property type="entry name" value="Cation_transp_ATPase_P-type"/>
</dbReference>
<dbReference type="SFLD" id="SFLDG00002">
    <property type="entry name" value="C1.7:_P-type_atpase_like"/>
    <property type="match status" value="1"/>
</dbReference>
<dbReference type="Gene3D" id="3.40.1110.10">
    <property type="entry name" value="Calcium-transporting ATPase, cytoplasmic domain N"/>
    <property type="match status" value="1"/>
</dbReference>
<evidence type="ECO:0000256" key="11">
    <source>
        <dbReference type="SAM" id="Phobius"/>
    </source>
</evidence>
<reference evidence="14" key="1">
    <citation type="journal article" date="2019" name="Int. J. Syst. Evol. Microbiol.">
        <title>The Global Catalogue of Microorganisms (GCM) 10K type strain sequencing project: providing services to taxonomists for standard genome sequencing and annotation.</title>
        <authorList>
            <consortium name="The Broad Institute Genomics Platform"/>
            <consortium name="The Broad Institute Genome Sequencing Center for Infectious Disease"/>
            <person name="Wu L."/>
            <person name="Ma J."/>
        </authorList>
    </citation>
    <scope>NUCLEOTIDE SEQUENCE [LARGE SCALE GENOMIC DNA]</scope>
    <source>
        <strain evidence="14">CGMCC 1.10363</strain>
    </source>
</reference>
<dbReference type="Pfam" id="PF00689">
    <property type="entry name" value="Cation_ATPase_C"/>
    <property type="match status" value="1"/>
</dbReference>
<protein>
    <submittedName>
        <fullName evidence="13">Cation-translocating P-type ATPase</fullName>
    </submittedName>
</protein>
<feature type="transmembrane region" description="Helical" evidence="11">
    <location>
        <begin position="88"/>
        <end position="104"/>
    </location>
</feature>
<gene>
    <name evidence="13" type="ORF">ACFOYW_01865</name>
</gene>
<feature type="transmembrane region" description="Helical" evidence="11">
    <location>
        <begin position="736"/>
        <end position="757"/>
    </location>
</feature>
<dbReference type="PANTHER" id="PTHR43294:SF21">
    <property type="entry name" value="CATION TRANSPORTING ATPASE"/>
    <property type="match status" value="1"/>
</dbReference>
<feature type="transmembrane region" description="Helical" evidence="11">
    <location>
        <begin position="706"/>
        <end position="730"/>
    </location>
</feature>